<feature type="compositionally biased region" description="Basic residues" evidence="8">
    <location>
        <begin position="434"/>
        <end position="446"/>
    </location>
</feature>
<dbReference type="Proteomes" id="UP000827724">
    <property type="component" value="Unassembled WGS sequence"/>
</dbReference>
<evidence type="ECO:0000256" key="7">
    <source>
        <dbReference type="ARBA" id="ARBA00022840"/>
    </source>
</evidence>
<keyword evidence="4" id="KW-0378">Hydrolase</keyword>
<protein>
    <recommendedName>
        <fullName evidence="9">Helicase C-terminal domain-containing protein</fullName>
    </recommendedName>
</protein>
<evidence type="ECO:0000256" key="5">
    <source>
        <dbReference type="ARBA" id="ARBA00022806"/>
    </source>
</evidence>
<dbReference type="CDD" id="cd18793">
    <property type="entry name" value="SF2_C_SNF"/>
    <property type="match status" value="1"/>
</dbReference>
<dbReference type="InterPro" id="IPR001650">
    <property type="entry name" value="Helicase_C-like"/>
</dbReference>
<feature type="compositionally biased region" description="Basic and acidic residues" evidence="8">
    <location>
        <begin position="17"/>
        <end position="29"/>
    </location>
</feature>
<dbReference type="GO" id="GO:0005634">
    <property type="term" value="C:nucleus"/>
    <property type="evidence" value="ECO:0007669"/>
    <property type="project" value="TreeGrafter"/>
</dbReference>
<dbReference type="GO" id="GO:0008270">
    <property type="term" value="F:zinc ion binding"/>
    <property type="evidence" value="ECO:0007669"/>
    <property type="project" value="UniProtKB-KW"/>
</dbReference>
<dbReference type="SUPFAM" id="SSF52540">
    <property type="entry name" value="P-loop containing nucleoside triphosphate hydrolases"/>
    <property type="match status" value="1"/>
</dbReference>
<evidence type="ECO:0000259" key="9">
    <source>
        <dbReference type="PROSITE" id="PS51194"/>
    </source>
</evidence>
<keyword evidence="1" id="KW-0479">Metal-binding</keyword>
<feature type="domain" description="Helicase C-terminal" evidence="9">
    <location>
        <begin position="266"/>
        <end position="423"/>
    </location>
</feature>
<dbReference type="PANTHER" id="PTHR45626">
    <property type="entry name" value="TRANSCRIPTION TERMINATION FACTOR 2-RELATED"/>
    <property type="match status" value="1"/>
</dbReference>
<dbReference type="Gene3D" id="3.40.50.300">
    <property type="entry name" value="P-loop containing nucleotide triphosphate hydrolases"/>
    <property type="match status" value="1"/>
</dbReference>
<dbReference type="GO" id="GO:0006281">
    <property type="term" value="P:DNA repair"/>
    <property type="evidence" value="ECO:0007669"/>
    <property type="project" value="TreeGrafter"/>
</dbReference>
<dbReference type="PROSITE" id="PS51194">
    <property type="entry name" value="HELICASE_CTER"/>
    <property type="match status" value="1"/>
</dbReference>
<accession>A0A9P8QG33</accession>
<dbReference type="GO" id="GO:0004386">
    <property type="term" value="F:helicase activity"/>
    <property type="evidence" value="ECO:0007669"/>
    <property type="project" value="UniProtKB-KW"/>
</dbReference>
<feature type="region of interest" description="Disordered" evidence="8">
    <location>
        <begin position="1"/>
        <end position="43"/>
    </location>
</feature>
<evidence type="ECO:0000256" key="1">
    <source>
        <dbReference type="ARBA" id="ARBA00022723"/>
    </source>
</evidence>
<dbReference type="GO" id="GO:0005524">
    <property type="term" value="F:ATP binding"/>
    <property type="evidence" value="ECO:0007669"/>
    <property type="project" value="UniProtKB-KW"/>
</dbReference>
<evidence type="ECO:0000256" key="8">
    <source>
        <dbReference type="SAM" id="MobiDB-lite"/>
    </source>
</evidence>
<dbReference type="InterPro" id="IPR027417">
    <property type="entry name" value="P-loop_NTPase"/>
</dbReference>
<evidence type="ECO:0000256" key="6">
    <source>
        <dbReference type="ARBA" id="ARBA00022833"/>
    </source>
</evidence>
<comment type="caution">
    <text evidence="10">The sequence shown here is derived from an EMBL/GenBank/DDBJ whole genome shotgun (WGS) entry which is preliminary data.</text>
</comment>
<sequence length="446" mass="50393">MPRFGTEQGEDEMEEIEQNRPEQGKEEASNQKTTKPRKNSAETTKLMRLRQSLSHLYCLESLLMDDLNENDIRLLLSELDSIHEKKTVIQQLEANEASMRNLKAYQTGLEMLKGLNIQPLGGYFDVGKIMNMLLVRDKLARSACGDNNCSSQNPRRFECGHIYCDVCLVRLVTERSNLSEAERSNGLKCTIDGCGAELVGGQEVKTLDMIASEAVKDKDYVEIGQDTIQNTIQSRFDRSAFFIASSCGPRIIPPPSSRVTAAMAVALTWLTESPEDKIIVFTQFIPTLKILGHLFKSLNVKFIYYAGCMPKQKQEQAMEAFQKDPTVMVMISTLKAGGQSHNLTAANRVIIVDPWWNTSSEMQAISRVARIGQRKKTYAVRIMTSHDMDERIVDVQTKKTRAVARMLQDDGHVPVQVSDEHLESFFGPKECKDSKKRRHKRKEVPP</sequence>
<evidence type="ECO:0000256" key="3">
    <source>
        <dbReference type="ARBA" id="ARBA00022771"/>
    </source>
</evidence>
<gene>
    <name evidence="10" type="ORF">Trco_007103</name>
</gene>
<feature type="region of interest" description="Disordered" evidence="8">
    <location>
        <begin position="427"/>
        <end position="446"/>
    </location>
</feature>
<evidence type="ECO:0000313" key="11">
    <source>
        <dbReference type="Proteomes" id="UP000827724"/>
    </source>
</evidence>
<keyword evidence="5" id="KW-0347">Helicase</keyword>
<name>A0A9P8QG33_9HYPO</name>
<keyword evidence="11" id="KW-1185">Reference proteome</keyword>
<evidence type="ECO:0000256" key="2">
    <source>
        <dbReference type="ARBA" id="ARBA00022741"/>
    </source>
</evidence>
<dbReference type="SMART" id="SM00490">
    <property type="entry name" value="HELICc"/>
    <property type="match status" value="1"/>
</dbReference>
<keyword evidence="6" id="KW-0862">Zinc</keyword>
<keyword evidence="3" id="KW-0863">Zinc-finger</keyword>
<keyword evidence="2" id="KW-0547">Nucleotide-binding</keyword>
<organism evidence="10 11">
    <name type="scientific">Trichoderma cornu-damae</name>
    <dbReference type="NCBI Taxonomy" id="654480"/>
    <lineage>
        <taxon>Eukaryota</taxon>
        <taxon>Fungi</taxon>
        <taxon>Dikarya</taxon>
        <taxon>Ascomycota</taxon>
        <taxon>Pezizomycotina</taxon>
        <taxon>Sordariomycetes</taxon>
        <taxon>Hypocreomycetidae</taxon>
        <taxon>Hypocreales</taxon>
        <taxon>Hypocreaceae</taxon>
        <taxon>Trichoderma</taxon>
    </lineage>
</organism>
<dbReference type="OrthoDB" id="448448at2759"/>
<dbReference type="InterPro" id="IPR049730">
    <property type="entry name" value="SNF2/RAD54-like_C"/>
</dbReference>
<dbReference type="PROSITE" id="PS00518">
    <property type="entry name" value="ZF_RING_1"/>
    <property type="match status" value="1"/>
</dbReference>
<evidence type="ECO:0000313" key="10">
    <source>
        <dbReference type="EMBL" id="KAH6605396.1"/>
    </source>
</evidence>
<keyword evidence="7" id="KW-0067">ATP-binding</keyword>
<dbReference type="GO" id="GO:0008094">
    <property type="term" value="F:ATP-dependent activity, acting on DNA"/>
    <property type="evidence" value="ECO:0007669"/>
    <property type="project" value="TreeGrafter"/>
</dbReference>
<dbReference type="GO" id="GO:0016787">
    <property type="term" value="F:hydrolase activity"/>
    <property type="evidence" value="ECO:0007669"/>
    <property type="project" value="UniProtKB-KW"/>
</dbReference>
<evidence type="ECO:0000256" key="4">
    <source>
        <dbReference type="ARBA" id="ARBA00022801"/>
    </source>
</evidence>
<reference evidence="10" key="1">
    <citation type="submission" date="2021-08" db="EMBL/GenBank/DDBJ databases">
        <title>Chromosome-Level Trichoderma cornu-damae using Hi-C Data.</title>
        <authorList>
            <person name="Kim C.S."/>
        </authorList>
    </citation>
    <scope>NUCLEOTIDE SEQUENCE</scope>
    <source>
        <strain evidence="10">KA19-0412C</strain>
    </source>
</reference>
<proteinExistence type="predicted"/>
<dbReference type="AlphaFoldDB" id="A0A9P8QG33"/>
<dbReference type="EMBL" id="JAIWOZ010000005">
    <property type="protein sequence ID" value="KAH6605396.1"/>
    <property type="molecule type" value="Genomic_DNA"/>
</dbReference>
<dbReference type="InterPro" id="IPR017907">
    <property type="entry name" value="Znf_RING_CS"/>
</dbReference>
<dbReference type="InterPro" id="IPR050628">
    <property type="entry name" value="SNF2_RAD54_helicase_TF"/>
</dbReference>
<dbReference type="PANTHER" id="PTHR45626:SF17">
    <property type="entry name" value="HELICASE-LIKE TRANSCRIPTION FACTOR"/>
    <property type="match status" value="1"/>
</dbReference>
<dbReference type="Pfam" id="PF00271">
    <property type="entry name" value="Helicase_C"/>
    <property type="match status" value="1"/>
</dbReference>